<accession>A0A916QBV5</accession>
<evidence type="ECO:0000313" key="2">
    <source>
        <dbReference type="EMBL" id="GFR37885.1"/>
    </source>
</evidence>
<reference evidence="2" key="1">
    <citation type="submission" date="2020-08" db="EMBL/GenBank/DDBJ databases">
        <authorList>
            <person name="Uke A."/>
            <person name="Chhe C."/>
            <person name="Baramee S."/>
            <person name="Kosugi A."/>
        </authorList>
    </citation>
    <scope>NUCLEOTIDE SEQUENCE</scope>
    <source>
        <strain evidence="2">DA-C8</strain>
    </source>
</reference>
<dbReference type="EMBL" id="BMAQ01000008">
    <property type="protein sequence ID" value="GFR37885.1"/>
    <property type="molecule type" value="Genomic_DNA"/>
</dbReference>
<organism evidence="2 3">
    <name type="scientific">Insulibacter thermoxylanivorax</name>
    <dbReference type="NCBI Taxonomy" id="2749268"/>
    <lineage>
        <taxon>Bacteria</taxon>
        <taxon>Bacillati</taxon>
        <taxon>Bacillota</taxon>
        <taxon>Bacilli</taxon>
        <taxon>Bacillales</taxon>
        <taxon>Paenibacillaceae</taxon>
        <taxon>Insulibacter</taxon>
    </lineage>
</organism>
<comment type="caution">
    <text evidence="2">The sequence shown here is derived from an EMBL/GenBank/DDBJ whole genome shotgun (WGS) entry which is preliminary data.</text>
</comment>
<proteinExistence type="predicted"/>
<keyword evidence="1" id="KW-0472">Membrane</keyword>
<keyword evidence="3" id="KW-1185">Reference proteome</keyword>
<dbReference type="RefSeq" id="WP_200966158.1">
    <property type="nucleotide sequence ID" value="NZ_BMAQ01000008.1"/>
</dbReference>
<dbReference type="AlphaFoldDB" id="A0A916QBV5"/>
<keyword evidence="1" id="KW-1133">Transmembrane helix</keyword>
<protein>
    <submittedName>
        <fullName evidence="2">Uncharacterized protein</fullName>
    </submittedName>
</protein>
<evidence type="ECO:0000313" key="3">
    <source>
        <dbReference type="Proteomes" id="UP000654993"/>
    </source>
</evidence>
<sequence length="63" mass="7358">MRFNYIRPIMLILVAYTAKTLSQTIAMMAGMPELQAENLGYLIMIIAGVITFIYFRRQSKQRR</sequence>
<gene>
    <name evidence="2" type="ORF">PRECH8_11810</name>
</gene>
<keyword evidence="1" id="KW-0812">Transmembrane</keyword>
<reference evidence="2" key="2">
    <citation type="journal article" date="2021" name="Data Brief">
        <title>Draft genome sequence data of the facultative, thermophilic, xylanolytic bacterium Paenibacillus sp. strain DA-C8.</title>
        <authorList>
            <person name="Chhe C."/>
            <person name="Uke A."/>
            <person name="Baramee S."/>
            <person name="Ungkulpasvich U."/>
            <person name="Tachaapaikoon C."/>
            <person name="Pason P."/>
            <person name="Waeonukul R."/>
            <person name="Ratanakhanokchai K."/>
            <person name="Kosugi A."/>
        </authorList>
    </citation>
    <scope>NUCLEOTIDE SEQUENCE</scope>
    <source>
        <strain evidence="2">DA-C8</strain>
    </source>
</reference>
<name>A0A916QBV5_9BACL</name>
<evidence type="ECO:0000256" key="1">
    <source>
        <dbReference type="SAM" id="Phobius"/>
    </source>
</evidence>
<feature type="transmembrane region" description="Helical" evidence="1">
    <location>
        <begin position="38"/>
        <end position="55"/>
    </location>
</feature>
<dbReference type="Proteomes" id="UP000654993">
    <property type="component" value="Unassembled WGS sequence"/>
</dbReference>